<dbReference type="Pfam" id="PF10505">
    <property type="entry name" value="NARG2_C"/>
    <property type="match status" value="1"/>
</dbReference>
<evidence type="ECO:0000313" key="3">
    <source>
        <dbReference type="EMBL" id="KAL3268592.1"/>
    </source>
</evidence>
<proteinExistence type="predicted"/>
<comment type="caution">
    <text evidence="3">The sequence shown here is derived from an EMBL/GenBank/DDBJ whole genome shotgun (WGS) entry which is preliminary data.</text>
</comment>
<dbReference type="EMBL" id="JABFTP020000021">
    <property type="protein sequence ID" value="KAL3268592.1"/>
    <property type="molecule type" value="Genomic_DNA"/>
</dbReference>
<dbReference type="AlphaFoldDB" id="A0ABD2MQH4"/>
<name>A0ABD2MQH4_9CUCU</name>
<accession>A0ABD2MQH4</accession>
<feature type="region of interest" description="Disordered" evidence="1">
    <location>
        <begin position="42"/>
        <end position="76"/>
    </location>
</feature>
<evidence type="ECO:0000256" key="1">
    <source>
        <dbReference type="SAM" id="MobiDB-lite"/>
    </source>
</evidence>
<dbReference type="Proteomes" id="UP001516400">
    <property type="component" value="Unassembled WGS sequence"/>
</dbReference>
<gene>
    <name evidence="3" type="ORF">HHI36_007700</name>
</gene>
<dbReference type="PANTHER" id="PTHR14633">
    <property type="entry name" value="LITTLE ELONGATION COMPLEX SUBUNIT 2"/>
    <property type="match status" value="1"/>
</dbReference>
<evidence type="ECO:0000313" key="4">
    <source>
        <dbReference type="Proteomes" id="UP001516400"/>
    </source>
</evidence>
<protein>
    <recommendedName>
        <fullName evidence="2">Little elongation complex subunit 2 C-terminal domain-containing protein</fullName>
    </recommendedName>
</protein>
<dbReference type="PANTHER" id="PTHR14633:SF3">
    <property type="entry name" value="LITTLE ELONGATION COMPLEX SUBUNIT 2"/>
    <property type="match status" value="1"/>
</dbReference>
<evidence type="ECO:0000259" key="2">
    <source>
        <dbReference type="Pfam" id="PF10505"/>
    </source>
</evidence>
<sequence length="335" mass="39191">MKRLVRTNFCQYEAFRYEKQDTYPNEKLANFNNRLLEFEKKMNEAPKGKDEETGKQEASGENEDKKDEMKWKKKNKNKSDIIHHNANYRIWKFKKSDSNRTLMKNSPKNTELNLLVRSKLDGCELTPTGVLQPVVVIPKIELQLEYGANIPTKSELSREWTSLFFRPFSNLYRVRMHCDTAEVVSIEKCTLQKVISEANALYQYNPYLGLGMLNELLNSLVQLETGNYLLVHLPKHEHFVSVWKECNSCEGSLNLKSEYEKCEIDSGIKRSWNPIDLNYILPIHQFQKRLPGCFMPASRVFKKGGSTAMKKKEIVPKIKRRKFLLRTSSKPYQKH</sequence>
<feature type="domain" description="Little elongation complex subunit 2 C-terminal" evidence="2">
    <location>
        <begin position="83"/>
        <end position="296"/>
    </location>
</feature>
<keyword evidence="4" id="KW-1185">Reference proteome</keyword>
<dbReference type="InterPro" id="IPR019535">
    <property type="entry name" value="ICE2_C"/>
</dbReference>
<feature type="compositionally biased region" description="Basic and acidic residues" evidence="1">
    <location>
        <begin position="42"/>
        <end position="55"/>
    </location>
</feature>
<organism evidence="3 4">
    <name type="scientific">Cryptolaemus montrouzieri</name>
    <dbReference type="NCBI Taxonomy" id="559131"/>
    <lineage>
        <taxon>Eukaryota</taxon>
        <taxon>Metazoa</taxon>
        <taxon>Ecdysozoa</taxon>
        <taxon>Arthropoda</taxon>
        <taxon>Hexapoda</taxon>
        <taxon>Insecta</taxon>
        <taxon>Pterygota</taxon>
        <taxon>Neoptera</taxon>
        <taxon>Endopterygota</taxon>
        <taxon>Coleoptera</taxon>
        <taxon>Polyphaga</taxon>
        <taxon>Cucujiformia</taxon>
        <taxon>Coccinelloidea</taxon>
        <taxon>Coccinellidae</taxon>
        <taxon>Scymninae</taxon>
        <taxon>Scymnini</taxon>
        <taxon>Cryptolaemus</taxon>
    </lineage>
</organism>
<reference evidence="3 4" key="1">
    <citation type="journal article" date="2021" name="BMC Biol.">
        <title>Horizontally acquired antibacterial genes associated with adaptive radiation of ladybird beetles.</title>
        <authorList>
            <person name="Li H.S."/>
            <person name="Tang X.F."/>
            <person name="Huang Y.H."/>
            <person name="Xu Z.Y."/>
            <person name="Chen M.L."/>
            <person name="Du X.Y."/>
            <person name="Qiu B.Y."/>
            <person name="Chen P.T."/>
            <person name="Zhang W."/>
            <person name="Slipinski A."/>
            <person name="Escalona H.E."/>
            <person name="Waterhouse R.M."/>
            <person name="Zwick A."/>
            <person name="Pang H."/>
        </authorList>
    </citation>
    <scope>NUCLEOTIDE SEQUENCE [LARGE SCALE GENOMIC DNA]</scope>
    <source>
        <strain evidence="3">SYSU2018</strain>
    </source>
</reference>